<name>A0A382JGI0_9ZZZZ</name>
<evidence type="ECO:0000259" key="2">
    <source>
        <dbReference type="PROSITE" id="PS50110"/>
    </source>
</evidence>
<keyword evidence="1" id="KW-0597">Phosphoprotein</keyword>
<dbReference type="SUPFAM" id="SSF52172">
    <property type="entry name" value="CheY-like"/>
    <property type="match status" value="1"/>
</dbReference>
<dbReference type="CDD" id="cd17546">
    <property type="entry name" value="REC_hyHK_CKI1_RcsC-like"/>
    <property type="match status" value="1"/>
</dbReference>
<evidence type="ECO:0000313" key="3">
    <source>
        <dbReference type="EMBL" id="SVC10452.1"/>
    </source>
</evidence>
<dbReference type="PANTHER" id="PTHR44591">
    <property type="entry name" value="STRESS RESPONSE REGULATOR PROTEIN 1"/>
    <property type="match status" value="1"/>
</dbReference>
<dbReference type="AlphaFoldDB" id="A0A382JGI0"/>
<sequence length="138" mass="15788">MVKALVVEYEEDIRNLLVEQLLDKGCQVRKANNSAVALQLVRDAIPEIIFADIVMPVMDGVIFLSELRKFPGTSKIPVVLVTAIDLPGLRSRTRILRVDHLLGKPWDPDSLDLMLQINNEWEFPEGRRHICSTQRRCR</sequence>
<evidence type="ECO:0000256" key="1">
    <source>
        <dbReference type="ARBA" id="ARBA00022553"/>
    </source>
</evidence>
<dbReference type="GO" id="GO:0000160">
    <property type="term" value="P:phosphorelay signal transduction system"/>
    <property type="evidence" value="ECO:0007669"/>
    <property type="project" value="InterPro"/>
</dbReference>
<reference evidence="3" key="1">
    <citation type="submission" date="2018-05" db="EMBL/GenBank/DDBJ databases">
        <authorList>
            <person name="Lanie J.A."/>
            <person name="Ng W.-L."/>
            <person name="Kazmierczak K.M."/>
            <person name="Andrzejewski T.M."/>
            <person name="Davidsen T.M."/>
            <person name="Wayne K.J."/>
            <person name="Tettelin H."/>
            <person name="Glass J.I."/>
            <person name="Rusch D."/>
            <person name="Podicherti R."/>
            <person name="Tsui H.-C.T."/>
            <person name="Winkler M.E."/>
        </authorList>
    </citation>
    <scope>NUCLEOTIDE SEQUENCE</scope>
</reference>
<dbReference type="SMART" id="SM00448">
    <property type="entry name" value="REC"/>
    <property type="match status" value="1"/>
</dbReference>
<organism evidence="3">
    <name type="scientific">marine metagenome</name>
    <dbReference type="NCBI Taxonomy" id="408172"/>
    <lineage>
        <taxon>unclassified sequences</taxon>
        <taxon>metagenomes</taxon>
        <taxon>ecological metagenomes</taxon>
    </lineage>
</organism>
<dbReference type="InterPro" id="IPR011006">
    <property type="entry name" value="CheY-like_superfamily"/>
</dbReference>
<dbReference type="PANTHER" id="PTHR44591:SF3">
    <property type="entry name" value="RESPONSE REGULATORY DOMAIN-CONTAINING PROTEIN"/>
    <property type="match status" value="1"/>
</dbReference>
<dbReference type="Gene3D" id="3.40.50.2300">
    <property type="match status" value="1"/>
</dbReference>
<dbReference type="PROSITE" id="PS50110">
    <property type="entry name" value="RESPONSE_REGULATORY"/>
    <property type="match status" value="1"/>
</dbReference>
<dbReference type="EMBL" id="UINC01073796">
    <property type="protein sequence ID" value="SVC10452.1"/>
    <property type="molecule type" value="Genomic_DNA"/>
</dbReference>
<dbReference type="InterPro" id="IPR050595">
    <property type="entry name" value="Bact_response_regulator"/>
</dbReference>
<dbReference type="InterPro" id="IPR001789">
    <property type="entry name" value="Sig_transdc_resp-reg_receiver"/>
</dbReference>
<proteinExistence type="predicted"/>
<accession>A0A382JGI0</accession>
<protein>
    <recommendedName>
        <fullName evidence="2">Response regulatory domain-containing protein</fullName>
    </recommendedName>
</protein>
<dbReference type="Pfam" id="PF00072">
    <property type="entry name" value="Response_reg"/>
    <property type="match status" value="1"/>
</dbReference>
<feature type="domain" description="Response regulatory" evidence="2">
    <location>
        <begin position="3"/>
        <end position="119"/>
    </location>
</feature>
<gene>
    <name evidence="3" type="ORF">METZ01_LOCUS263306</name>
</gene>